<feature type="chain" id="PRO_5022888567" description="Tetratricopeptide repeat protein" evidence="2">
    <location>
        <begin position="28"/>
        <end position="254"/>
    </location>
</feature>
<evidence type="ECO:0000256" key="1">
    <source>
        <dbReference type="SAM" id="MobiDB-lite"/>
    </source>
</evidence>
<keyword evidence="2" id="KW-0732">Signal</keyword>
<feature type="compositionally biased region" description="Pro residues" evidence="1">
    <location>
        <begin position="169"/>
        <end position="179"/>
    </location>
</feature>
<feature type="region of interest" description="Disordered" evidence="1">
    <location>
        <begin position="157"/>
        <end position="254"/>
    </location>
</feature>
<proteinExistence type="predicted"/>
<dbReference type="InterPro" id="IPR011990">
    <property type="entry name" value="TPR-like_helical_dom_sf"/>
</dbReference>
<dbReference type="Gene3D" id="1.25.40.10">
    <property type="entry name" value="Tetratricopeptide repeat domain"/>
    <property type="match status" value="1"/>
</dbReference>
<keyword evidence="4" id="KW-1185">Reference proteome</keyword>
<dbReference type="RefSeq" id="WP_146595409.1">
    <property type="nucleotide sequence ID" value="NZ_SJPT01000005.1"/>
</dbReference>
<evidence type="ECO:0008006" key="5">
    <source>
        <dbReference type="Google" id="ProtNLM"/>
    </source>
</evidence>
<dbReference type="AlphaFoldDB" id="A0A5C6CEL9"/>
<feature type="compositionally biased region" description="Low complexity" evidence="1">
    <location>
        <begin position="200"/>
        <end position="254"/>
    </location>
</feature>
<evidence type="ECO:0000313" key="3">
    <source>
        <dbReference type="EMBL" id="TWU22197.1"/>
    </source>
</evidence>
<dbReference type="SUPFAM" id="SSF48452">
    <property type="entry name" value="TPR-like"/>
    <property type="match status" value="1"/>
</dbReference>
<organism evidence="3 4">
    <name type="scientific">Novipirellula galeiformis</name>
    <dbReference type="NCBI Taxonomy" id="2528004"/>
    <lineage>
        <taxon>Bacteria</taxon>
        <taxon>Pseudomonadati</taxon>
        <taxon>Planctomycetota</taxon>
        <taxon>Planctomycetia</taxon>
        <taxon>Pirellulales</taxon>
        <taxon>Pirellulaceae</taxon>
        <taxon>Novipirellula</taxon>
    </lineage>
</organism>
<feature type="compositionally biased region" description="Low complexity" evidence="1">
    <location>
        <begin position="157"/>
        <end position="168"/>
    </location>
</feature>
<evidence type="ECO:0000256" key="2">
    <source>
        <dbReference type="SAM" id="SignalP"/>
    </source>
</evidence>
<gene>
    <name evidence="3" type="ORF">Pla52o_32520</name>
</gene>
<reference evidence="3 4" key="1">
    <citation type="submission" date="2019-02" db="EMBL/GenBank/DDBJ databases">
        <title>Deep-cultivation of Planctomycetes and their phenomic and genomic characterization uncovers novel biology.</title>
        <authorList>
            <person name="Wiegand S."/>
            <person name="Jogler M."/>
            <person name="Boedeker C."/>
            <person name="Pinto D."/>
            <person name="Vollmers J."/>
            <person name="Rivas-Marin E."/>
            <person name="Kohn T."/>
            <person name="Peeters S.H."/>
            <person name="Heuer A."/>
            <person name="Rast P."/>
            <person name="Oberbeckmann S."/>
            <person name="Bunk B."/>
            <person name="Jeske O."/>
            <person name="Meyerdierks A."/>
            <person name="Storesund J.E."/>
            <person name="Kallscheuer N."/>
            <person name="Luecker S."/>
            <person name="Lage O.M."/>
            <person name="Pohl T."/>
            <person name="Merkel B.J."/>
            <person name="Hornburger P."/>
            <person name="Mueller R.-W."/>
            <person name="Bruemmer F."/>
            <person name="Labrenz M."/>
            <person name="Spormann A.M."/>
            <person name="Op Den Camp H."/>
            <person name="Overmann J."/>
            <person name="Amann R."/>
            <person name="Jetten M.S.M."/>
            <person name="Mascher T."/>
            <person name="Medema M.H."/>
            <person name="Devos D.P."/>
            <person name="Kaster A.-K."/>
            <person name="Ovreas L."/>
            <person name="Rohde M."/>
            <person name="Galperin M.Y."/>
            <person name="Jogler C."/>
        </authorList>
    </citation>
    <scope>NUCLEOTIDE SEQUENCE [LARGE SCALE GENOMIC DNA]</scope>
    <source>
        <strain evidence="3 4">Pla52o</strain>
    </source>
</reference>
<dbReference type="EMBL" id="SJPT01000005">
    <property type="protein sequence ID" value="TWU22197.1"/>
    <property type="molecule type" value="Genomic_DNA"/>
</dbReference>
<comment type="caution">
    <text evidence="3">The sequence shown here is derived from an EMBL/GenBank/DDBJ whole genome shotgun (WGS) entry which is preliminary data.</text>
</comment>
<sequence precursor="true">MKKTLLSTALFAACSLGLLTGSGSALAQNPVLSEMYGRGVHAFYAGQLDDANQFLSMAIDNGIKDPRAFYFRGLVANTQGRQFEAEADWRQGAELEASSGGNPSIGRSLARFQGPERLKLEQVRQTARLEMMATAAKRSQQRYGEIDAAAPAAAAPASSAGKTAAPQKPIAPPPIPPAADNPFADDIEMKTGDPKLQSNDAFAGAADAEAGMPAASEAPADAAAAPAADPFGAGAAPAADPFGGDAPMDDPFAF</sequence>
<name>A0A5C6CEL9_9BACT</name>
<feature type="signal peptide" evidence="2">
    <location>
        <begin position="1"/>
        <end position="27"/>
    </location>
</feature>
<protein>
    <recommendedName>
        <fullName evidence="5">Tetratricopeptide repeat protein</fullName>
    </recommendedName>
</protein>
<accession>A0A5C6CEL9</accession>
<dbReference type="Proteomes" id="UP000316304">
    <property type="component" value="Unassembled WGS sequence"/>
</dbReference>
<evidence type="ECO:0000313" key="4">
    <source>
        <dbReference type="Proteomes" id="UP000316304"/>
    </source>
</evidence>
<dbReference type="OrthoDB" id="292244at2"/>